<proteinExistence type="predicted"/>
<dbReference type="InterPro" id="IPR008920">
    <property type="entry name" value="TF_FadR/GntR_C"/>
</dbReference>
<sequence>MVTKEPSYGLTAIARMDLFRTVLERIEQYIALNDLQPGDRLPGDRDLASQLGVSRPVVRQALKVFEGLGRVEARQGSGTFIRDAAHGVAAREMLYGLTIDQDLVDKLLRVRIAIELQVLRETCERVGPDELASLRRTLAEVKPEDINEPTEPRLFLAFEAALGQICGNEVLWRIQALVHQIWIEAQLSLGEFSARASRVHDEHTDILRALEGGYHEKAMLLFEQHLRGLRADSAL</sequence>
<dbReference type="InterPro" id="IPR000524">
    <property type="entry name" value="Tscrpt_reg_HTH_GntR"/>
</dbReference>
<dbReference type="Pfam" id="PF00392">
    <property type="entry name" value="GntR"/>
    <property type="match status" value="1"/>
</dbReference>
<dbReference type="Gene3D" id="1.10.10.10">
    <property type="entry name" value="Winged helix-like DNA-binding domain superfamily/Winged helix DNA-binding domain"/>
    <property type="match status" value="1"/>
</dbReference>
<evidence type="ECO:0000256" key="1">
    <source>
        <dbReference type="ARBA" id="ARBA00023015"/>
    </source>
</evidence>
<keyword evidence="1" id="KW-0805">Transcription regulation</keyword>
<evidence type="ECO:0000256" key="2">
    <source>
        <dbReference type="ARBA" id="ARBA00023125"/>
    </source>
</evidence>
<name>A0A1G8BJ71_9ACTN</name>
<dbReference type="PANTHER" id="PTHR43537">
    <property type="entry name" value="TRANSCRIPTIONAL REGULATOR, GNTR FAMILY"/>
    <property type="match status" value="1"/>
</dbReference>
<dbReference type="GO" id="GO:0003677">
    <property type="term" value="F:DNA binding"/>
    <property type="evidence" value="ECO:0007669"/>
    <property type="project" value="UniProtKB-KW"/>
</dbReference>
<dbReference type="RefSeq" id="WP_143020299.1">
    <property type="nucleotide sequence ID" value="NZ_FNCN01000014.1"/>
</dbReference>
<dbReference type="EMBL" id="FNCN01000014">
    <property type="protein sequence ID" value="SDH33272.1"/>
    <property type="molecule type" value="Genomic_DNA"/>
</dbReference>
<dbReference type="Pfam" id="PF07729">
    <property type="entry name" value="FCD"/>
    <property type="match status" value="1"/>
</dbReference>
<dbReference type="OrthoDB" id="4535513at2"/>
<evidence type="ECO:0000259" key="4">
    <source>
        <dbReference type="PROSITE" id="PS50949"/>
    </source>
</evidence>
<feature type="domain" description="HTH gntR-type" evidence="4">
    <location>
        <begin position="16"/>
        <end position="84"/>
    </location>
</feature>
<keyword evidence="2" id="KW-0238">DNA-binding</keyword>
<dbReference type="PROSITE" id="PS50949">
    <property type="entry name" value="HTH_GNTR"/>
    <property type="match status" value="1"/>
</dbReference>
<dbReference type="SUPFAM" id="SSF46785">
    <property type="entry name" value="Winged helix' DNA-binding domain"/>
    <property type="match status" value="1"/>
</dbReference>
<evidence type="ECO:0000256" key="3">
    <source>
        <dbReference type="ARBA" id="ARBA00023163"/>
    </source>
</evidence>
<dbReference type="PANTHER" id="PTHR43537:SF54">
    <property type="entry name" value="TRANSCRIPTIONAL REGULATOR, GNTR FAMILY"/>
    <property type="match status" value="1"/>
</dbReference>
<dbReference type="SMART" id="SM00345">
    <property type="entry name" value="HTH_GNTR"/>
    <property type="match status" value="1"/>
</dbReference>
<dbReference type="InterPro" id="IPR011711">
    <property type="entry name" value="GntR_C"/>
</dbReference>
<dbReference type="SUPFAM" id="SSF48008">
    <property type="entry name" value="GntR ligand-binding domain-like"/>
    <property type="match status" value="1"/>
</dbReference>
<dbReference type="InterPro" id="IPR036390">
    <property type="entry name" value="WH_DNA-bd_sf"/>
</dbReference>
<dbReference type="InterPro" id="IPR036388">
    <property type="entry name" value="WH-like_DNA-bd_sf"/>
</dbReference>
<accession>A0A1G8BJ71</accession>
<gene>
    <name evidence="5" type="ORF">SAMN05421505_11463</name>
</gene>
<dbReference type="Proteomes" id="UP000198923">
    <property type="component" value="Unassembled WGS sequence"/>
</dbReference>
<reference evidence="5 6" key="1">
    <citation type="submission" date="2016-10" db="EMBL/GenBank/DDBJ databases">
        <authorList>
            <person name="de Groot N.N."/>
        </authorList>
    </citation>
    <scope>NUCLEOTIDE SEQUENCE [LARGE SCALE GENOMIC DNA]</scope>
    <source>
        <strain evidence="5 6">CPCC 201354</strain>
    </source>
</reference>
<evidence type="ECO:0000313" key="5">
    <source>
        <dbReference type="EMBL" id="SDH33272.1"/>
    </source>
</evidence>
<dbReference type="Gene3D" id="1.20.120.530">
    <property type="entry name" value="GntR ligand-binding domain-like"/>
    <property type="match status" value="1"/>
</dbReference>
<dbReference type="GO" id="GO:0003700">
    <property type="term" value="F:DNA-binding transcription factor activity"/>
    <property type="evidence" value="ECO:0007669"/>
    <property type="project" value="InterPro"/>
</dbReference>
<dbReference type="AlphaFoldDB" id="A0A1G8BJ71"/>
<dbReference type="PRINTS" id="PR00035">
    <property type="entry name" value="HTHGNTR"/>
</dbReference>
<dbReference type="SMART" id="SM00895">
    <property type="entry name" value="FCD"/>
    <property type="match status" value="1"/>
</dbReference>
<organism evidence="5 6">
    <name type="scientific">Sinosporangium album</name>
    <dbReference type="NCBI Taxonomy" id="504805"/>
    <lineage>
        <taxon>Bacteria</taxon>
        <taxon>Bacillati</taxon>
        <taxon>Actinomycetota</taxon>
        <taxon>Actinomycetes</taxon>
        <taxon>Streptosporangiales</taxon>
        <taxon>Streptosporangiaceae</taxon>
        <taxon>Sinosporangium</taxon>
    </lineage>
</organism>
<keyword evidence="6" id="KW-1185">Reference proteome</keyword>
<protein>
    <submittedName>
        <fullName evidence="5">GntR family transcriptional regulator, transcriptional repressor for pyruvate dehydrogenase complex</fullName>
    </submittedName>
</protein>
<evidence type="ECO:0000313" key="6">
    <source>
        <dbReference type="Proteomes" id="UP000198923"/>
    </source>
</evidence>
<keyword evidence="3" id="KW-0804">Transcription</keyword>
<dbReference type="CDD" id="cd07377">
    <property type="entry name" value="WHTH_GntR"/>
    <property type="match status" value="1"/>
</dbReference>
<keyword evidence="5" id="KW-0670">Pyruvate</keyword>
<dbReference type="STRING" id="504805.SAMN05421505_11463"/>